<proteinExistence type="inferred from homology"/>
<dbReference type="EMBL" id="LT614636">
    <property type="protein sequence ID" value="SCN25860.1"/>
    <property type="molecule type" value="Genomic_DNA"/>
</dbReference>
<dbReference type="Pfam" id="PF00271">
    <property type="entry name" value="Helicase_C"/>
    <property type="match status" value="1"/>
</dbReference>
<dbReference type="EC" id="3.6.4.13" evidence="5"/>
<evidence type="ECO:0000313" key="18">
    <source>
        <dbReference type="Proteomes" id="UP000516480"/>
    </source>
</evidence>
<feature type="domain" description="Helicase ATP-binding" evidence="7">
    <location>
        <begin position="150"/>
        <end position="341"/>
    </location>
</feature>
<gene>
    <name evidence="9" type="ORF">PBK173_000227300</name>
    <name evidence="13" type="ORF">PBNK65E_000219300</name>
    <name evidence="10" type="ORF">PBNK65NY_000218200</name>
    <name evidence="11" type="ORF">PBSP11A_000218000</name>
    <name evidence="12" type="ORF">PBSP11RLL_000218100</name>
</gene>
<dbReference type="GO" id="GO:0003723">
    <property type="term" value="F:RNA binding"/>
    <property type="evidence" value="ECO:0007669"/>
    <property type="project" value="UniProtKB-UniRule"/>
</dbReference>
<dbReference type="GO" id="GO:0003724">
    <property type="term" value="F:RNA helicase activity"/>
    <property type="evidence" value="ECO:0007669"/>
    <property type="project" value="UniProtKB-EC"/>
</dbReference>
<evidence type="ECO:0000313" key="11">
    <source>
        <dbReference type="EMBL" id="SCM15902.1"/>
    </source>
</evidence>
<dbReference type="PROSITE" id="PS51192">
    <property type="entry name" value="HELICASE_ATP_BIND_1"/>
    <property type="match status" value="1"/>
</dbReference>
<evidence type="ECO:0000259" key="8">
    <source>
        <dbReference type="PROSITE" id="PS51194"/>
    </source>
</evidence>
<dbReference type="EMBL" id="LT608146">
    <property type="protein sequence ID" value="SCL93907.1"/>
    <property type="molecule type" value="Genomic_DNA"/>
</dbReference>
<dbReference type="InterPro" id="IPR027417">
    <property type="entry name" value="P-loop_NTPase"/>
</dbReference>
<evidence type="ECO:0000313" key="17">
    <source>
        <dbReference type="Proteomes" id="UP000220214"/>
    </source>
</evidence>
<evidence type="ECO:0000256" key="3">
    <source>
        <dbReference type="ARBA" id="ARBA00022840"/>
    </source>
</evidence>
<dbReference type="Proteomes" id="UP000069549">
    <property type="component" value="Chromosome 10"/>
</dbReference>
<keyword evidence="5 9" id="KW-0347">Helicase</keyword>
<protein>
    <recommendedName>
        <fullName evidence="5">ATP-dependent RNA helicase</fullName>
        <ecNumber evidence="5">3.6.4.13</ecNumber>
    </recommendedName>
</protein>
<dbReference type="OMA" id="INTNMFQ"/>
<evidence type="ECO:0000256" key="2">
    <source>
        <dbReference type="ARBA" id="ARBA00022801"/>
    </source>
</evidence>
<dbReference type="EMBL" id="LT608274">
    <property type="protein sequence ID" value="SCM17698.1"/>
    <property type="molecule type" value="Genomic_DNA"/>
</dbReference>
<evidence type="ECO:0000259" key="7">
    <source>
        <dbReference type="PROSITE" id="PS51192"/>
    </source>
</evidence>
<evidence type="ECO:0000256" key="6">
    <source>
        <dbReference type="SAM" id="MobiDB-lite"/>
    </source>
</evidence>
<feature type="region of interest" description="Disordered" evidence="6">
    <location>
        <begin position="45"/>
        <end position="79"/>
    </location>
</feature>
<evidence type="ECO:0000313" key="14">
    <source>
        <dbReference type="Proteomes" id="UP000069549"/>
    </source>
</evidence>
<comment type="catalytic activity">
    <reaction evidence="5">
        <text>ATP + H2O = ADP + phosphate + H(+)</text>
        <dbReference type="Rhea" id="RHEA:13065"/>
        <dbReference type="ChEBI" id="CHEBI:15377"/>
        <dbReference type="ChEBI" id="CHEBI:15378"/>
        <dbReference type="ChEBI" id="CHEBI:30616"/>
        <dbReference type="ChEBI" id="CHEBI:43474"/>
        <dbReference type="ChEBI" id="CHEBI:456216"/>
        <dbReference type="EC" id="3.6.4.13"/>
    </reaction>
</comment>
<evidence type="ECO:0000313" key="16">
    <source>
        <dbReference type="Proteomes" id="UP000219974"/>
    </source>
</evidence>
<dbReference type="Proteomes" id="UP000220214">
    <property type="component" value="Chromosome 10"/>
</dbReference>
<dbReference type="VEuPathDB" id="PlasmoDB:PBANKA_1002700"/>
<name>A0A0Y9WZH4_PLABE</name>
<dbReference type="EMBL" id="LT608258">
    <property type="protein sequence ID" value="SCM15902.1"/>
    <property type="molecule type" value="Genomic_DNA"/>
</dbReference>
<dbReference type="PANTHER" id="PTHR24031">
    <property type="entry name" value="RNA HELICASE"/>
    <property type="match status" value="1"/>
</dbReference>
<feature type="compositionally biased region" description="Basic and acidic residues" evidence="6">
    <location>
        <begin position="50"/>
        <end position="73"/>
    </location>
</feature>
<accession>A0A0Y9WZH4</accession>
<sequence length="563" mass="66269">MTSSIYVDNVKRLIESSYEKLVNSNLLNESKNEIDNDINTKVSQNINNEKNSKDVIKSDKKGDENNEKDSEHCDELEDEEKVEEVRSTLSSNCRIIKIKNDEIEISKWNTLKSNPINEYIINALINNFNFKTFLPCQSCILEYSLLYKNGSNSFLTGDIYIEVPTGLGKTLCYTITILDYFLCKKDNSFFGLILTATEELVQQILKVISKFNIQNLKCQDININKFYSNIYFDELVHNTFENCNIIVTTTNKFELLFYSNEHLFKDLKFLIIDEVDKIMSLDKTNINSLVNSLTKIVEKNQNASNNLYRPKYFLQKYLVSATLCKVADNLMPLNLYRPIFFYYILSQARNDEFYYFTKNKNKKIYHLIALIQELPCDDCLSMLIFCNEEKTSHLIFRYLTVYFSYTNTTNYKINEYNRNLSSKRKKTILKNFLSNKINILICTNSIARGLDSVNLNYVVNFDIPMHYNVLTHRIGRLSRYNSRKGTVYHFIKRSEKKIMIKSGKRRNVKNIKKLNFKKMKLKEIKSNIMEIKPLINNVISKERLNIVNQYKVYHYDDLIKLNF</sequence>
<reference evidence="9 14" key="1">
    <citation type="submission" date="2016-02" db="EMBL/GenBank/DDBJ databases">
        <authorList>
            <consortium name="Pathogen Informatics"/>
        </authorList>
    </citation>
    <scope>NUCLEOTIDE SEQUENCE [LARGE SCALE GENOMIC DNA]</scope>
    <source>
        <strain evidence="9 14">K173</strain>
        <strain evidence="10 18">NK65 ny</strain>
        <strain evidence="13 17">NK65e</strain>
        <strain evidence="11 15">SP11 Antwerpcl1</strain>
        <strain evidence="12 16">SP11 RLL</strain>
    </source>
</reference>
<evidence type="ECO:0000256" key="5">
    <source>
        <dbReference type="RuleBase" id="RU365068"/>
    </source>
</evidence>
<evidence type="ECO:0000313" key="13">
    <source>
        <dbReference type="EMBL" id="SCN25860.1"/>
    </source>
</evidence>
<dbReference type="InterPro" id="IPR001650">
    <property type="entry name" value="Helicase_C-like"/>
</dbReference>
<comment type="similarity">
    <text evidence="5">Belongs to the DEAD box helicase family.</text>
</comment>
<keyword evidence="3 5" id="KW-0067">ATP-binding</keyword>
<dbReference type="AlphaFoldDB" id="A0A0Y9WZH4"/>
<organism evidence="9 14">
    <name type="scientific">Plasmodium berghei</name>
    <dbReference type="NCBI Taxonomy" id="5821"/>
    <lineage>
        <taxon>Eukaryota</taxon>
        <taxon>Sar</taxon>
        <taxon>Alveolata</taxon>
        <taxon>Apicomplexa</taxon>
        <taxon>Aconoidasida</taxon>
        <taxon>Haemosporida</taxon>
        <taxon>Plasmodiidae</taxon>
        <taxon>Plasmodium</taxon>
        <taxon>Plasmodium (Vinckeia)</taxon>
    </lineage>
</organism>
<dbReference type="InterPro" id="IPR014001">
    <property type="entry name" value="Helicase_ATP-bd"/>
</dbReference>
<dbReference type="Pfam" id="PF00270">
    <property type="entry name" value="DEAD"/>
    <property type="match status" value="1"/>
</dbReference>
<dbReference type="SMART" id="SM00487">
    <property type="entry name" value="DEXDc"/>
    <property type="match status" value="1"/>
</dbReference>
<comment type="function">
    <text evidence="5">RNA helicase.</text>
</comment>
<dbReference type="CDD" id="cd18787">
    <property type="entry name" value="SF2_C_DEAD"/>
    <property type="match status" value="1"/>
</dbReference>
<evidence type="ECO:0000313" key="12">
    <source>
        <dbReference type="EMBL" id="SCM17698.1"/>
    </source>
</evidence>
<dbReference type="Proteomes" id="UP000219974">
    <property type="component" value="Chromosome 10"/>
</dbReference>
<evidence type="ECO:0000313" key="10">
    <source>
        <dbReference type="EMBL" id="SCL93907.1"/>
    </source>
</evidence>
<dbReference type="Proteomes" id="UP000516480">
    <property type="component" value="Chromosome 10"/>
</dbReference>
<evidence type="ECO:0000313" key="15">
    <source>
        <dbReference type="Proteomes" id="UP000219860"/>
    </source>
</evidence>
<comment type="domain">
    <text evidence="5">The Q motif is unique to and characteristic of the DEAD box family of RNA helicases and controls ATP binding and hydrolysis.</text>
</comment>
<dbReference type="PROSITE" id="PS51194">
    <property type="entry name" value="HELICASE_CTER"/>
    <property type="match status" value="1"/>
</dbReference>
<dbReference type="EMBL" id="LT160030">
    <property type="protein sequence ID" value="CXI48953.1"/>
    <property type="molecule type" value="Genomic_DNA"/>
</dbReference>
<dbReference type="OrthoDB" id="3370at2759"/>
<keyword evidence="2 5" id="KW-0378">Hydrolase</keyword>
<dbReference type="InterPro" id="IPR011545">
    <property type="entry name" value="DEAD/DEAH_box_helicase_dom"/>
</dbReference>
<feature type="domain" description="Helicase C-terminal" evidence="8">
    <location>
        <begin position="363"/>
        <end position="532"/>
    </location>
</feature>
<keyword evidence="4 5" id="KW-0694">RNA-binding</keyword>
<dbReference type="GO" id="GO:0005524">
    <property type="term" value="F:ATP binding"/>
    <property type="evidence" value="ECO:0007669"/>
    <property type="project" value="UniProtKB-UniRule"/>
</dbReference>
<dbReference type="SUPFAM" id="SSF52540">
    <property type="entry name" value="P-loop containing nucleoside triphosphate hydrolases"/>
    <property type="match status" value="1"/>
</dbReference>
<evidence type="ECO:0000256" key="1">
    <source>
        <dbReference type="ARBA" id="ARBA00022741"/>
    </source>
</evidence>
<dbReference type="GO" id="GO:0016787">
    <property type="term" value="F:hydrolase activity"/>
    <property type="evidence" value="ECO:0007669"/>
    <property type="project" value="UniProtKB-KW"/>
</dbReference>
<dbReference type="SMART" id="SM00490">
    <property type="entry name" value="HELICc"/>
    <property type="match status" value="1"/>
</dbReference>
<keyword evidence="1 5" id="KW-0547">Nucleotide-binding</keyword>
<dbReference type="Proteomes" id="UP000219860">
    <property type="component" value="Chromosome 10"/>
</dbReference>
<evidence type="ECO:0000313" key="9">
    <source>
        <dbReference type="EMBL" id="CXI48953.1"/>
    </source>
</evidence>
<evidence type="ECO:0000256" key="4">
    <source>
        <dbReference type="ARBA" id="ARBA00022884"/>
    </source>
</evidence>
<dbReference type="Gene3D" id="3.40.50.300">
    <property type="entry name" value="P-loop containing nucleotide triphosphate hydrolases"/>
    <property type="match status" value="2"/>
</dbReference>